<evidence type="ECO:0000256" key="6">
    <source>
        <dbReference type="ARBA" id="ARBA00023136"/>
    </source>
</evidence>
<dbReference type="InterPro" id="IPR001054">
    <property type="entry name" value="A/G_cyclase"/>
</dbReference>
<accession>A0A367ZN43</accession>
<dbReference type="Gene3D" id="3.30.450.20">
    <property type="entry name" value="PAS domain"/>
    <property type="match status" value="1"/>
</dbReference>
<proteinExistence type="inferred from homology"/>
<dbReference type="Proteomes" id="UP000252355">
    <property type="component" value="Unassembled WGS sequence"/>
</dbReference>
<dbReference type="PROSITE" id="PS50125">
    <property type="entry name" value="GUANYLATE_CYCLASE_2"/>
    <property type="match status" value="1"/>
</dbReference>
<protein>
    <submittedName>
        <fullName evidence="9">Adenylate cyclase</fullName>
    </submittedName>
</protein>
<dbReference type="InterPro" id="IPR000014">
    <property type="entry name" value="PAS"/>
</dbReference>
<evidence type="ECO:0000313" key="9">
    <source>
        <dbReference type="EMBL" id="RCK79533.1"/>
    </source>
</evidence>
<dbReference type="GO" id="GO:0030313">
    <property type="term" value="C:cell envelope"/>
    <property type="evidence" value="ECO:0007669"/>
    <property type="project" value="UniProtKB-SubCell"/>
</dbReference>
<evidence type="ECO:0000259" key="8">
    <source>
        <dbReference type="PROSITE" id="PS50125"/>
    </source>
</evidence>
<dbReference type="InterPro" id="IPR035965">
    <property type="entry name" value="PAS-like_dom_sf"/>
</dbReference>
<dbReference type="GO" id="GO:0006171">
    <property type="term" value="P:cAMP biosynthetic process"/>
    <property type="evidence" value="ECO:0007669"/>
    <property type="project" value="TreeGrafter"/>
</dbReference>
<dbReference type="NCBIfam" id="TIGR00229">
    <property type="entry name" value="sensory_box"/>
    <property type="match status" value="1"/>
</dbReference>
<comment type="similarity">
    <text evidence="2">Belongs to the adenylyl cyclase class-3 family.</text>
</comment>
<comment type="subcellular location">
    <subcellularLocation>
        <location evidence="1">Cell envelope</location>
    </subcellularLocation>
</comment>
<dbReference type="SUPFAM" id="SSF55781">
    <property type="entry name" value="GAF domain-like"/>
    <property type="match status" value="2"/>
</dbReference>
<dbReference type="EMBL" id="QOQW01000012">
    <property type="protein sequence ID" value="RCK79533.1"/>
    <property type="molecule type" value="Genomic_DNA"/>
</dbReference>
<evidence type="ECO:0000259" key="7">
    <source>
        <dbReference type="PROSITE" id="PS50113"/>
    </source>
</evidence>
<evidence type="ECO:0000256" key="4">
    <source>
        <dbReference type="ARBA" id="ARBA00022692"/>
    </source>
</evidence>
<dbReference type="InterPro" id="IPR003018">
    <property type="entry name" value="GAF"/>
</dbReference>
<dbReference type="SMART" id="SM00065">
    <property type="entry name" value="GAF"/>
    <property type="match status" value="2"/>
</dbReference>
<evidence type="ECO:0000256" key="3">
    <source>
        <dbReference type="ARBA" id="ARBA00022475"/>
    </source>
</evidence>
<dbReference type="FunFam" id="3.30.70.1230:FF:000016">
    <property type="entry name" value="Adenylate/guanylate cyclase domain-containing protein"/>
    <property type="match status" value="1"/>
</dbReference>
<dbReference type="Pfam" id="PF08448">
    <property type="entry name" value="PAS_4"/>
    <property type="match status" value="1"/>
</dbReference>
<evidence type="ECO:0000256" key="5">
    <source>
        <dbReference type="ARBA" id="ARBA00022989"/>
    </source>
</evidence>
<dbReference type="InterPro" id="IPR013656">
    <property type="entry name" value="PAS_4"/>
</dbReference>
<dbReference type="InterPro" id="IPR029787">
    <property type="entry name" value="Nucleotide_cyclase"/>
</dbReference>
<organism evidence="9 10">
    <name type="scientific">Candidatus Ozemobacter sibiricus</name>
    <dbReference type="NCBI Taxonomy" id="2268124"/>
    <lineage>
        <taxon>Bacteria</taxon>
        <taxon>Candidatus Ozemobacteria</taxon>
        <taxon>Candidatus Ozemobacterales</taxon>
        <taxon>Candidatus Ozemobacteraceae</taxon>
        <taxon>Candidatus Ozemobacter</taxon>
    </lineage>
</organism>
<keyword evidence="3" id="KW-1003">Cell membrane</keyword>
<dbReference type="GO" id="GO:0035556">
    <property type="term" value="P:intracellular signal transduction"/>
    <property type="evidence" value="ECO:0007669"/>
    <property type="project" value="InterPro"/>
</dbReference>
<dbReference type="PROSITE" id="PS50113">
    <property type="entry name" value="PAC"/>
    <property type="match status" value="1"/>
</dbReference>
<dbReference type="CDD" id="cd07302">
    <property type="entry name" value="CHD"/>
    <property type="match status" value="1"/>
</dbReference>
<dbReference type="Pfam" id="PF00211">
    <property type="entry name" value="Guanylate_cyc"/>
    <property type="match status" value="1"/>
</dbReference>
<dbReference type="CDD" id="cd00130">
    <property type="entry name" value="PAS"/>
    <property type="match status" value="1"/>
</dbReference>
<dbReference type="InterPro" id="IPR029016">
    <property type="entry name" value="GAF-like_dom_sf"/>
</dbReference>
<dbReference type="InterPro" id="IPR050697">
    <property type="entry name" value="Adenylyl/Guanylyl_Cyclase_3/4"/>
</dbReference>
<comment type="caution">
    <text evidence="9">The sequence shown here is derived from an EMBL/GenBank/DDBJ whole genome shotgun (WGS) entry which is preliminary data.</text>
</comment>
<name>A0A367ZN43_9BACT</name>
<dbReference type="SMART" id="SM00091">
    <property type="entry name" value="PAS"/>
    <property type="match status" value="1"/>
</dbReference>
<dbReference type="SMART" id="SM00044">
    <property type="entry name" value="CYCc"/>
    <property type="match status" value="1"/>
</dbReference>
<dbReference type="PANTHER" id="PTHR43081:SF1">
    <property type="entry name" value="ADENYLATE CYCLASE, TERMINAL-DIFFERENTIATION SPECIFIC"/>
    <property type="match status" value="1"/>
</dbReference>
<sequence length="783" mass="87483">MNTSVEIVNRILSHRLQQDDIIKILGFLSAKEREDFFRLLAEILEKVAAILDVSTRMVDTCSLNNLLALMIQITSETVKAERGTLFLYDSETDELFSRILQGGEASEIRFSARQGIAGAVFHSGQPVIIDDAYADPRFNPEIDQKTGFRTRNIVCAPIKTRGGQVIGVLQLLNKKTGPFTPEDLSLLEVITSHAAAALQNAHLFEQVQRARHEETYLLEVTTAISSELQLKPLLQKIMESIVSILDAERATLFLYDEKTGELWSSVALGLENREIRIPSHVGIAGSVFQKGETINIPDAYADPRFNPEVDRKTGFVTRSILCMPVVNRFSKIIGVAQVLNKRGGPFNRRDEKKLRAFSAQAAVAIENARLFDDVLNMKNYNESILESLNAGVVTLNEQKRIETANTAALRTFAVKADQIVGKQAEEFFTGRNRWIAERIDRVLATGKTDLSLDAEIAQADERTAYVNFSGVPLRNTRQEPMGALVVVEDVTKEKRLRGALNRYMPKEVAERLAETEAVLGGQIQEVSVLFSDIRNFTSISEAIGPQETVSFLNAYFTEMVDIIFKNGGILDKYIGDAILSVFGTPFPSGEDADRAVTTAVEMMRALRQINRARAESGQAPLAIGIGINTDKVLVGNIGSLKRMDYTVIGDGVNLASRLESACKFYQTGILISEMTLRQLKRSYLTREVDCLRVKGKQHPVWVHEVFDPEAVPGSGFQDFLRHYREAQSHYRRRDFAAAGRALLEAEKLRPADPLVKMYLERCEAFVDRPPPPDWDGVWTMHEK</sequence>
<dbReference type="SUPFAM" id="SSF55785">
    <property type="entry name" value="PYP-like sensor domain (PAS domain)"/>
    <property type="match status" value="1"/>
</dbReference>
<dbReference type="Gene3D" id="3.30.450.40">
    <property type="match status" value="2"/>
</dbReference>
<feature type="domain" description="PAC" evidence="7">
    <location>
        <begin position="450"/>
        <end position="502"/>
    </location>
</feature>
<evidence type="ECO:0000313" key="10">
    <source>
        <dbReference type="Proteomes" id="UP000252355"/>
    </source>
</evidence>
<keyword evidence="6" id="KW-0472">Membrane</keyword>
<evidence type="ECO:0000256" key="1">
    <source>
        <dbReference type="ARBA" id="ARBA00004196"/>
    </source>
</evidence>
<dbReference type="InterPro" id="IPR000700">
    <property type="entry name" value="PAS-assoc_C"/>
</dbReference>
<gene>
    <name evidence="9" type="ORF">OZSIB_4287</name>
</gene>
<dbReference type="Gene3D" id="3.30.70.1230">
    <property type="entry name" value="Nucleotide cyclase"/>
    <property type="match status" value="1"/>
</dbReference>
<dbReference type="Pfam" id="PF01590">
    <property type="entry name" value="GAF"/>
    <property type="match status" value="2"/>
</dbReference>
<reference evidence="9 10" key="1">
    <citation type="submission" date="2018-05" db="EMBL/GenBank/DDBJ databases">
        <title>A metagenomic window into the 2 km-deep terrestrial subsurface aquifer revealed taxonomically and functionally diverse microbial community comprising novel uncultured bacterial lineages.</title>
        <authorList>
            <person name="Kadnikov V.V."/>
            <person name="Mardanov A.V."/>
            <person name="Beletsky A.V."/>
            <person name="Banks D."/>
            <person name="Pimenov N.V."/>
            <person name="Frank Y.A."/>
            <person name="Karnachuk O.V."/>
            <person name="Ravin N.V."/>
        </authorList>
    </citation>
    <scope>NUCLEOTIDE SEQUENCE [LARGE SCALE GENOMIC DNA]</scope>
    <source>
        <strain evidence="9">BY5</strain>
    </source>
</reference>
<dbReference type="PANTHER" id="PTHR43081">
    <property type="entry name" value="ADENYLATE CYCLASE, TERMINAL-DIFFERENTIATION SPECIFIC-RELATED"/>
    <property type="match status" value="1"/>
</dbReference>
<dbReference type="AlphaFoldDB" id="A0A367ZN43"/>
<feature type="domain" description="Guanylate cyclase" evidence="8">
    <location>
        <begin position="527"/>
        <end position="659"/>
    </location>
</feature>
<keyword evidence="5" id="KW-1133">Transmembrane helix</keyword>
<dbReference type="GO" id="GO:0004016">
    <property type="term" value="F:adenylate cyclase activity"/>
    <property type="evidence" value="ECO:0007669"/>
    <property type="project" value="UniProtKB-ARBA"/>
</dbReference>
<keyword evidence="4" id="KW-0812">Transmembrane</keyword>
<dbReference type="SUPFAM" id="SSF55073">
    <property type="entry name" value="Nucleotide cyclase"/>
    <property type="match status" value="1"/>
</dbReference>
<evidence type="ECO:0000256" key="2">
    <source>
        <dbReference type="ARBA" id="ARBA00005381"/>
    </source>
</evidence>